<feature type="transmembrane region" description="Helical" evidence="8">
    <location>
        <begin position="276"/>
        <end position="298"/>
    </location>
</feature>
<dbReference type="PROSITE" id="PS50836">
    <property type="entry name" value="DOMON"/>
    <property type="match status" value="1"/>
</dbReference>
<dbReference type="OrthoDB" id="2419613at2759"/>
<evidence type="ECO:0000256" key="3">
    <source>
        <dbReference type="ARBA" id="ARBA00022692"/>
    </source>
</evidence>
<feature type="transmembrane region" description="Helical" evidence="8">
    <location>
        <begin position="310"/>
        <end position="331"/>
    </location>
</feature>
<dbReference type="Gene3D" id="1.20.120.1770">
    <property type="match status" value="1"/>
</dbReference>
<keyword evidence="3 8" id="KW-0812">Transmembrane</keyword>
<keyword evidence="6 8" id="KW-1133">Transmembrane helix</keyword>
<sequence>MAFQRIYYFAVLAILCAGSRSFKISKSGCDKTKGCISFPPSCHSSDDCDYLVTFTPGDETVAFEMSARDDYIGFGLNKEQAMSGTDAIVCSKTSSGGVLVGHYLLPNHRTPKISKPTPSGLTNMSGEYKNGIIECRFHRSIKAIPPLKYDLNKAYYLIYARGPTSDTGELKYHDWFRFSPDRHNLTSEGPVDEASSLLVPLHAGLMFLAWVGFASIGMFTARNTRKVLEGELCCGMKDWFQVHRTLMTFATLITISGFVVIFIYKGGLSIETAGCHGIIGIIVVSLATLQPIIAFFRPSKESKRRYIFKWLHRCIAIVVFILAMTNCYLGLHLVDLPMTTHQGSYLLLGFVTSYMTVSLLCEVYSILGNTKEKDTSLLSAEVNSITGSVENSTEKDTKGKDSVLLLAYSLVVLLAVGVSTAFVIILFLSVRKWERS</sequence>
<reference evidence="13" key="1">
    <citation type="submission" date="2025-08" db="UniProtKB">
        <authorList>
            <consortium name="RefSeq"/>
        </authorList>
    </citation>
    <scope>IDENTIFICATION</scope>
</reference>
<evidence type="ECO:0000256" key="8">
    <source>
        <dbReference type="SAM" id="Phobius"/>
    </source>
</evidence>
<feature type="chain" id="PRO_5027843808" evidence="9">
    <location>
        <begin position="22"/>
        <end position="436"/>
    </location>
</feature>
<feature type="transmembrane region" description="Helical" evidence="8">
    <location>
        <begin position="343"/>
        <end position="367"/>
    </location>
</feature>
<dbReference type="PANTHER" id="PTHR23130">
    <property type="entry name" value="CYTOCHROME B561 AND DOMON DOMAIN-CONTAINING PROTEIN"/>
    <property type="match status" value="1"/>
</dbReference>
<evidence type="ECO:0000256" key="9">
    <source>
        <dbReference type="SAM" id="SignalP"/>
    </source>
</evidence>
<feature type="transmembrane region" description="Helical" evidence="8">
    <location>
        <begin position="405"/>
        <end position="430"/>
    </location>
</feature>
<dbReference type="SMART" id="SM00665">
    <property type="entry name" value="B561"/>
    <property type="match status" value="1"/>
</dbReference>
<evidence type="ECO:0000256" key="1">
    <source>
        <dbReference type="ARBA" id="ARBA00004370"/>
    </source>
</evidence>
<dbReference type="GO" id="GO:0016020">
    <property type="term" value="C:membrane"/>
    <property type="evidence" value="ECO:0007669"/>
    <property type="project" value="UniProtKB-SubCell"/>
</dbReference>
<proteinExistence type="predicted"/>
<dbReference type="PROSITE" id="PS50939">
    <property type="entry name" value="CYTOCHROME_B561"/>
    <property type="match status" value="1"/>
</dbReference>
<gene>
    <name evidence="13" type="primary">LOC116288008</name>
</gene>
<protein>
    <submittedName>
        <fullName evidence="13">Ferric-chelate reductase 1</fullName>
    </submittedName>
</protein>
<dbReference type="Pfam" id="PF03188">
    <property type="entry name" value="Cytochrom_B561"/>
    <property type="match status" value="1"/>
</dbReference>
<dbReference type="InterPro" id="IPR005018">
    <property type="entry name" value="DOMON_domain"/>
</dbReference>
<accession>A0A6P8HD03</accession>
<feature type="domain" description="Cytochrome b561" evidence="11">
    <location>
        <begin position="167"/>
        <end position="368"/>
    </location>
</feature>
<dbReference type="InParanoid" id="A0A6P8HD03"/>
<dbReference type="GeneID" id="116288008"/>
<evidence type="ECO:0000256" key="7">
    <source>
        <dbReference type="ARBA" id="ARBA00023136"/>
    </source>
</evidence>
<evidence type="ECO:0000259" key="10">
    <source>
        <dbReference type="PROSITE" id="PS50836"/>
    </source>
</evidence>
<dbReference type="InterPro" id="IPR006593">
    <property type="entry name" value="Cyt_b561/ferric_Rdtase_TM"/>
</dbReference>
<keyword evidence="7 8" id="KW-0472">Membrane</keyword>
<evidence type="ECO:0000256" key="5">
    <source>
        <dbReference type="ARBA" id="ARBA00022982"/>
    </source>
</evidence>
<keyword evidence="2" id="KW-0813">Transport</keyword>
<evidence type="ECO:0000256" key="6">
    <source>
        <dbReference type="ARBA" id="ARBA00022989"/>
    </source>
</evidence>
<dbReference type="AlphaFoldDB" id="A0A6P8HD03"/>
<dbReference type="SMART" id="SM00664">
    <property type="entry name" value="DoH"/>
    <property type="match status" value="1"/>
</dbReference>
<dbReference type="PANTHER" id="PTHR23130:SF171">
    <property type="entry name" value="OS01G0895300 PROTEIN"/>
    <property type="match status" value="1"/>
</dbReference>
<keyword evidence="4 9" id="KW-0732">Signal</keyword>
<feature type="domain" description="DOMON" evidence="10">
    <location>
        <begin position="48"/>
        <end position="162"/>
    </location>
</feature>
<keyword evidence="5" id="KW-0249">Electron transport</keyword>
<evidence type="ECO:0000256" key="2">
    <source>
        <dbReference type="ARBA" id="ARBA00022448"/>
    </source>
</evidence>
<feature type="transmembrane region" description="Helical" evidence="8">
    <location>
        <begin position="197"/>
        <end position="219"/>
    </location>
</feature>
<dbReference type="Pfam" id="PF03351">
    <property type="entry name" value="DOMON"/>
    <property type="match status" value="1"/>
</dbReference>
<dbReference type="CDD" id="cd09628">
    <property type="entry name" value="DOMON_SDR_2_like"/>
    <property type="match status" value="1"/>
</dbReference>
<organism evidence="12 13">
    <name type="scientific">Actinia tenebrosa</name>
    <name type="common">Australian red waratah sea anemone</name>
    <dbReference type="NCBI Taxonomy" id="6105"/>
    <lineage>
        <taxon>Eukaryota</taxon>
        <taxon>Metazoa</taxon>
        <taxon>Cnidaria</taxon>
        <taxon>Anthozoa</taxon>
        <taxon>Hexacorallia</taxon>
        <taxon>Actiniaria</taxon>
        <taxon>Actiniidae</taxon>
        <taxon>Actinia</taxon>
    </lineage>
</organism>
<dbReference type="Proteomes" id="UP000515163">
    <property type="component" value="Unplaced"/>
</dbReference>
<evidence type="ECO:0000259" key="11">
    <source>
        <dbReference type="PROSITE" id="PS50939"/>
    </source>
</evidence>
<name>A0A6P8HD03_ACTTE</name>
<evidence type="ECO:0000313" key="13">
    <source>
        <dbReference type="RefSeq" id="XP_031550582.1"/>
    </source>
</evidence>
<feature type="transmembrane region" description="Helical" evidence="8">
    <location>
        <begin position="246"/>
        <end position="264"/>
    </location>
</feature>
<dbReference type="RefSeq" id="XP_031550582.1">
    <property type="nucleotide sequence ID" value="XM_031694722.1"/>
</dbReference>
<dbReference type="KEGG" id="aten:116288008"/>
<feature type="signal peptide" evidence="9">
    <location>
        <begin position="1"/>
        <end position="21"/>
    </location>
</feature>
<keyword evidence="12" id="KW-1185">Reference proteome</keyword>
<evidence type="ECO:0000313" key="12">
    <source>
        <dbReference type="Proteomes" id="UP000515163"/>
    </source>
</evidence>
<dbReference type="CDD" id="cd08760">
    <property type="entry name" value="Cyt_b561_FRRS1_like"/>
    <property type="match status" value="1"/>
</dbReference>
<comment type="subcellular location">
    <subcellularLocation>
        <location evidence="1">Membrane</location>
    </subcellularLocation>
</comment>
<evidence type="ECO:0000256" key="4">
    <source>
        <dbReference type="ARBA" id="ARBA00022729"/>
    </source>
</evidence>